<keyword evidence="5" id="KW-1185">Reference proteome</keyword>
<dbReference type="Gene3D" id="2.150.10.10">
    <property type="entry name" value="Serralysin-like metalloprotease, C-terminal"/>
    <property type="match status" value="3"/>
</dbReference>
<dbReference type="GO" id="GO:0005576">
    <property type="term" value="C:extracellular region"/>
    <property type="evidence" value="ECO:0007669"/>
    <property type="project" value="UniProtKB-SubCell"/>
</dbReference>
<evidence type="ECO:0000256" key="3">
    <source>
        <dbReference type="SAM" id="MobiDB-lite"/>
    </source>
</evidence>
<evidence type="ECO:0000313" key="4">
    <source>
        <dbReference type="EMBL" id="RVU20323.1"/>
    </source>
</evidence>
<keyword evidence="2" id="KW-0964">Secreted</keyword>
<dbReference type="InterPro" id="IPR001343">
    <property type="entry name" value="Hemolysn_Ca-bd"/>
</dbReference>
<name>A0A3S2VB82_9HYPH</name>
<reference evidence="4 5" key="1">
    <citation type="submission" date="2019-01" db="EMBL/GenBank/DDBJ databases">
        <authorList>
            <person name="Chen W.-M."/>
        </authorList>
    </citation>
    <scope>NUCLEOTIDE SEQUENCE [LARGE SCALE GENOMIC DNA]</scope>
    <source>
        <strain evidence="4 5">TER-1</strain>
    </source>
</reference>
<dbReference type="GO" id="GO:0005509">
    <property type="term" value="F:calcium ion binding"/>
    <property type="evidence" value="ECO:0007669"/>
    <property type="project" value="InterPro"/>
</dbReference>
<comment type="caution">
    <text evidence="4">The sequence shown here is derived from an EMBL/GenBank/DDBJ whole genome shotgun (WGS) entry which is preliminary data.</text>
</comment>
<dbReference type="PROSITE" id="PS00330">
    <property type="entry name" value="HEMOLYSIN_CALCIUM"/>
    <property type="match status" value="2"/>
</dbReference>
<dbReference type="Pfam" id="PF00353">
    <property type="entry name" value="HemolysinCabind"/>
    <property type="match status" value="4"/>
</dbReference>
<organism evidence="4 5">
    <name type="scientific">Methylobacterium oryzihabitans</name>
    <dbReference type="NCBI Taxonomy" id="2499852"/>
    <lineage>
        <taxon>Bacteria</taxon>
        <taxon>Pseudomonadati</taxon>
        <taxon>Pseudomonadota</taxon>
        <taxon>Alphaproteobacteria</taxon>
        <taxon>Hyphomicrobiales</taxon>
        <taxon>Methylobacteriaceae</taxon>
        <taxon>Methylobacterium</taxon>
    </lineage>
</organism>
<dbReference type="SUPFAM" id="SSF51120">
    <property type="entry name" value="beta-Roll"/>
    <property type="match status" value="2"/>
</dbReference>
<feature type="region of interest" description="Disordered" evidence="3">
    <location>
        <begin position="258"/>
        <end position="280"/>
    </location>
</feature>
<protein>
    <submittedName>
        <fullName evidence="4">Calcium-binding protein</fullName>
    </submittedName>
</protein>
<evidence type="ECO:0000256" key="1">
    <source>
        <dbReference type="ARBA" id="ARBA00004613"/>
    </source>
</evidence>
<dbReference type="InterPro" id="IPR018511">
    <property type="entry name" value="Hemolysin-typ_Ca-bd_CS"/>
</dbReference>
<proteinExistence type="predicted"/>
<dbReference type="PANTHER" id="PTHR38340:SF1">
    <property type="entry name" value="S-LAYER PROTEIN"/>
    <property type="match status" value="1"/>
</dbReference>
<dbReference type="PRINTS" id="PR00313">
    <property type="entry name" value="CABNDNGRPT"/>
</dbReference>
<gene>
    <name evidence="4" type="ORF">EOE48_06245</name>
</gene>
<dbReference type="InterPro" id="IPR050557">
    <property type="entry name" value="RTX_toxin/Mannuronan_C5-epim"/>
</dbReference>
<evidence type="ECO:0000256" key="2">
    <source>
        <dbReference type="ARBA" id="ARBA00022525"/>
    </source>
</evidence>
<dbReference type="PANTHER" id="PTHR38340">
    <property type="entry name" value="S-LAYER PROTEIN"/>
    <property type="match status" value="1"/>
</dbReference>
<feature type="compositionally biased region" description="Gly residues" evidence="3">
    <location>
        <begin position="203"/>
        <end position="215"/>
    </location>
</feature>
<dbReference type="EMBL" id="SACP01000004">
    <property type="protein sequence ID" value="RVU20323.1"/>
    <property type="molecule type" value="Genomic_DNA"/>
</dbReference>
<dbReference type="InterPro" id="IPR011049">
    <property type="entry name" value="Serralysin-like_metalloprot_C"/>
</dbReference>
<comment type="subcellular location">
    <subcellularLocation>
        <location evidence="1">Secreted</location>
    </subcellularLocation>
</comment>
<evidence type="ECO:0000313" key="5">
    <source>
        <dbReference type="Proteomes" id="UP000286997"/>
    </source>
</evidence>
<accession>A0A3S2VB82</accession>
<feature type="region of interest" description="Disordered" evidence="3">
    <location>
        <begin position="189"/>
        <end position="234"/>
    </location>
</feature>
<dbReference type="AlphaFoldDB" id="A0A3S2VB82"/>
<dbReference type="OrthoDB" id="8229716at2"/>
<dbReference type="Proteomes" id="UP000286997">
    <property type="component" value="Unassembled WGS sequence"/>
</dbReference>
<sequence>MSIAFYRVDDLDGTIDGLAPGQAGYDAAVTGRLYTTTTGGTAVAGPGYGLYTQALLSGVDNGDLIAMTVTSGFYDKTVSSVTHDYYGFSAANESAGGRGVTHLWNYGLNTWGWEGTYGGGDLDYNDLVVQLDFTSASGSGWLVQDPSAGSAGDDASYGDDGANRVTAAAGDDTVYGAAGRDTLFGGTGDDLVSGQDGDDFVGAGAGNDFGSGGWGNDEVHGEEGNDLLFGDDDNDGVYGEDGDDLVYGGTGDDYVTGDAGNDRIFGEDGNDGLSGGAGDDTLEGGAGTDLLFGNSGDDVLTGGAGADIFAFGRGDGRDAILDFVTGGAEADVIAFNGGAFADFAAVQAASRQEGSDVVIAYGTDDVLTLRGVQLATLSAANVSFV</sequence>